<reference evidence="2" key="1">
    <citation type="submission" date="2020-06" db="EMBL/GenBank/DDBJ databases">
        <authorList>
            <person name="Li T."/>
            <person name="Hu X."/>
            <person name="Zhang T."/>
            <person name="Song X."/>
            <person name="Zhang H."/>
            <person name="Dai N."/>
            <person name="Sheng W."/>
            <person name="Hou X."/>
            <person name="Wei L."/>
        </authorList>
    </citation>
    <scope>NUCLEOTIDE SEQUENCE</scope>
    <source>
        <strain evidence="2">3651</strain>
        <tissue evidence="2">Leaf</tissue>
    </source>
</reference>
<dbReference type="PANTHER" id="PTHR10094:SF25">
    <property type="entry name" value="SCP2 STEROL-BINDING DOMAIN-CONTAINING PROTEIN 1"/>
    <property type="match status" value="1"/>
</dbReference>
<sequence length="200" mass="22393">MASSTQLKSDAIMEQMKLHMSTDAGKQLTKKIGLVYQINIAPKKIGFNEKCFVVDLKKGEVKEGKYEDGKPDATFSFTDDDFVKISSGKMNPQIAFMRGAMKIKGSISAAQKFTPDIFPKPSKIKLLIFHSFIDEIFKRMEANSESNAGSSGVRKIMSPCDVEALNKCLEENKGDQKKCQCKLKLSESHAPSRSRRHHRI</sequence>
<dbReference type="Gene3D" id="3.30.1050.10">
    <property type="entry name" value="SCP2 sterol-binding domain"/>
    <property type="match status" value="1"/>
</dbReference>
<evidence type="ECO:0000259" key="1">
    <source>
        <dbReference type="Pfam" id="PF02036"/>
    </source>
</evidence>
<dbReference type="PANTHER" id="PTHR10094">
    <property type="entry name" value="STEROL CARRIER PROTEIN 2 SCP-2 FAMILY PROTEIN"/>
    <property type="match status" value="1"/>
</dbReference>
<evidence type="ECO:0000313" key="2">
    <source>
        <dbReference type="EMBL" id="KAK4428996.1"/>
    </source>
</evidence>
<evidence type="ECO:0000313" key="3">
    <source>
        <dbReference type="Proteomes" id="UP001293254"/>
    </source>
</evidence>
<organism evidence="2 3">
    <name type="scientific">Sesamum alatum</name>
    <dbReference type="NCBI Taxonomy" id="300844"/>
    <lineage>
        <taxon>Eukaryota</taxon>
        <taxon>Viridiplantae</taxon>
        <taxon>Streptophyta</taxon>
        <taxon>Embryophyta</taxon>
        <taxon>Tracheophyta</taxon>
        <taxon>Spermatophyta</taxon>
        <taxon>Magnoliopsida</taxon>
        <taxon>eudicotyledons</taxon>
        <taxon>Gunneridae</taxon>
        <taxon>Pentapetalae</taxon>
        <taxon>asterids</taxon>
        <taxon>lamiids</taxon>
        <taxon>Lamiales</taxon>
        <taxon>Pedaliaceae</taxon>
        <taxon>Sesamum</taxon>
    </lineage>
</organism>
<dbReference type="SUPFAM" id="SSF55718">
    <property type="entry name" value="SCP-like"/>
    <property type="match status" value="1"/>
</dbReference>
<reference evidence="2" key="2">
    <citation type="journal article" date="2024" name="Plant">
        <title>Genomic evolution and insights into agronomic trait innovations of Sesamum species.</title>
        <authorList>
            <person name="Miao H."/>
            <person name="Wang L."/>
            <person name="Qu L."/>
            <person name="Liu H."/>
            <person name="Sun Y."/>
            <person name="Le M."/>
            <person name="Wang Q."/>
            <person name="Wei S."/>
            <person name="Zheng Y."/>
            <person name="Lin W."/>
            <person name="Duan Y."/>
            <person name="Cao H."/>
            <person name="Xiong S."/>
            <person name="Wang X."/>
            <person name="Wei L."/>
            <person name="Li C."/>
            <person name="Ma Q."/>
            <person name="Ju M."/>
            <person name="Zhao R."/>
            <person name="Li G."/>
            <person name="Mu C."/>
            <person name="Tian Q."/>
            <person name="Mei H."/>
            <person name="Zhang T."/>
            <person name="Gao T."/>
            <person name="Zhang H."/>
        </authorList>
    </citation>
    <scope>NUCLEOTIDE SEQUENCE</scope>
    <source>
        <strain evidence="2">3651</strain>
    </source>
</reference>
<dbReference type="GO" id="GO:0005829">
    <property type="term" value="C:cytosol"/>
    <property type="evidence" value="ECO:0007669"/>
    <property type="project" value="TreeGrafter"/>
</dbReference>
<comment type="caution">
    <text evidence="2">The sequence shown here is derived from an EMBL/GenBank/DDBJ whole genome shotgun (WGS) entry which is preliminary data.</text>
</comment>
<dbReference type="Proteomes" id="UP001293254">
    <property type="component" value="Unassembled WGS sequence"/>
</dbReference>
<keyword evidence="3" id="KW-1185">Reference proteome</keyword>
<protein>
    <submittedName>
        <fullName evidence="2">Sterol carrier protein 2</fullName>
    </submittedName>
</protein>
<gene>
    <name evidence="2" type="ORF">Salat_1199600</name>
</gene>
<dbReference type="FunFam" id="3.30.1050.10:FF:000006">
    <property type="entry name" value="Non-specific lipid-transfer protein-like 1"/>
    <property type="match status" value="1"/>
</dbReference>
<dbReference type="EMBL" id="JACGWO010000004">
    <property type="protein sequence ID" value="KAK4428996.1"/>
    <property type="molecule type" value="Genomic_DNA"/>
</dbReference>
<dbReference type="InterPro" id="IPR036527">
    <property type="entry name" value="SCP2_sterol-bd_dom_sf"/>
</dbReference>
<dbReference type="AlphaFoldDB" id="A0AAE1YEW6"/>
<dbReference type="InterPro" id="IPR003033">
    <property type="entry name" value="SCP2_sterol-bd_dom"/>
</dbReference>
<accession>A0AAE1YEW6</accession>
<dbReference type="Pfam" id="PF02036">
    <property type="entry name" value="SCP2"/>
    <property type="match status" value="1"/>
</dbReference>
<name>A0AAE1YEW6_9LAMI</name>
<feature type="domain" description="SCP2" evidence="1">
    <location>
        <begin position="19"/>
        <end position="114"/>
    </location>
</feature>
<proteinExistence type="predicted"/>